<evidence type="ECO:0000313" key="2">
    <source>
        <dbReference type="EMBL" id="MBD3363986.1"/>
    </source>
</evidence>
<accession>A0A9D5QCH4</accession>
<proteinExistence type="predicted"/>
<dbReference type="NCBIfam" id="NF033709">
    <property type="entry name" value="PorV_fam"/>
    <property type="match status" value="1"/>
</dbReference>
<gene>
    <name evidence="2" type="ORF">GF359_02105</name>
</gene>
<name>A0A9D5QCH4_UNCW3</name>
<keyword evidence="1" id="KW-0732">Signal</keyword>
<dbReference type="Gene3D" id="2.40.160.60">
    <property type="entry name" value="Outer membrane protein transport protein (OMPP1/FadL/TodX)"/>
    <property type="match status" value="1"/>
</dbReference>
<feature type="chain" id="PRO_5039184182" evidence="1">
    <location>
        <begin position="20"/>
        <end position="418"/>
    </location>
</feature>
<protein>
    <submittedName>
        <fullName evidence="2">PorV/PorQ family protein</fullName>
    </submittedName>
</protein>
<dbReference type="SUPFAM" id="SSF56935">
    <property type="entry name" value="Porins"/>
    <property type="match status" value="1"/>
</dbReference>
<organism evidence="2 3">
    <name type="scientific">candidate division WOR-3 bacterium</name>
    <dbReference type="NCBI Taxonomy" id="2052148"/>
    <lineage>
        <taxon>Bacteria</taxon>
        <taxon>Bacteria division WOR-3</taxon>
    </lineage>
</organism>
<comment type="caution">
    <text evidence="2">The sequence shown here is derived from an EMBL/GenBank/DDBJ whole genome shotgun (WGS) entry which is preliminary data.</text>
</comment>
<dbReference type="AlphaFoldDB" id="A0A9D5QCH4"/>
<sequence>MKKNLIIFSVIVAVSFAQFGDGTGTTAHSVMKTGFGPRPAGMGSAYAGLATGVDALWWNPAGLYQLTASEVLVTHQEWISDIRDEYLAFAWPMSAKNSLGLGLNFSSITGIEHIDENNLPVGGGQEPETINVYDAMLALAYTRQIGESFGIGISLKGLYENLYQVTGFGGSADIGIHSRLTPSFSWGVVAQNLGGVTYGDSTYLAPIQARLGASLRYPALLFGAYFAADVCVPADNNISVHAGAEVWPFEMLALRAGYQTGPQDITPDGLGVPAGLTGGLGFAFDRFRIDYTIAPYGKLGLAHRFGLAATFGERPWKGSNNDKGDETEAFTATERTETDLVPGHETAIVHEPDSLPTFVQASGSVEKPYRASVSRFGANFSIEVSPTPQHETTECLVSQPYGLIIENKGDEWDIINID</sequence>
<evidence type="ECO:0000256" key="1">
    <source>
        <dbReference type="SAM" id="SignalP"/>
    </source>
</evidence>
<reference evidence="2" key="1">
    <citation type="submission" date="2019-11" db="EMBL/GenBank/DDBJ databases">
        <title>Microbial mats filling the niche in hypersaline microbial mats.</title>
        <authorList>
            <person name="Wong H.L."/>
            <person name="Macleod F.I."/>
            <person name="White R.A. III"/>
            <person name="Burns B.P."/>
        </authorList>
    </citation>
    <scope>NUCLEOTIDE SEQUENCE</scope>
    <source>
        <strain evidence="2">Bin_327</strain>
    </source>
</reference>
<feature type="signal peptide" evidence="1">
    <location>
        <begin position="1"/>
        <end position="19"/>
    </location>
</feature>
<dbReference type="Proteomes" id="UP000630660">
    <property type="component" value="Unassembled WGS sequence"/>
</dbReference>
<evidence type="ECO:0000313" key="3">
    <source>
        <dbReference type="Proteomes" id="UP000630660"/>
    </source>
</evidence>
<dbReference type="EMBL" id="WJKJ01000065">
    <property type="protein sequence ID" value="MBD3363986.1"/>
    <property type="molecule type" value="Genomic_DNA"/>
</dbReference>